<dbReference type="EMBL" id="CABVIC010000002">
    <property type="protein sequence ID" value="VVO85285.1"/>
    <property type="molecule type" value="Genomic_DNA"/>
</dbReference>
<proteinExistence type="predicted"/>
<organism evidence="1 2">
    <name type="scientific">Pseudomonas fluorescens</name>
    <dbReference type="NCBI Taxonomy" id="294"/>
    <lineage>
        <taxon>Bacteria</taxon>
        <taxon>Pseudomonadati</taxon>
        <taxon>Pseudomonadota</taxon>
        <taxon>Gammaproteobacteria</taxon>
        <taxon>Pseudomonadales</taxon>
        <taxon>Pseudomonadaceae</taxon>
        <taxon>Pseudomonas</taxon>
    </lineage>
</organism>
<evidence type="ECO:0000313" key="1">
    <source>
        <dbReference type="EMBL" id="VVO85285.1"/>
    </source>
</evidence>
<dbReference type="Proteomes" id="UP000326067">
    <property type="component" value="Unassembled WGS sequence"/>
</dbReference>
<sequence>MTQDTSVGSLSLPEGEVTDWVMLEIDADLSVLH</sequence>
<protein>
    <submittedName>
        <fullName evidence="1">Uncharacterized protein</fullName>
    </submittedName>
</protein>
<gene>
    <name evidence="1" type="ORF">PS847_02014</name>
</gene>
<name>A0A5E7J972_PSEFL</name>
<accession>A0A5E7J972</accession>
<dbReference type="AlphaFoldDB" id="A0A5E7J972"/>
<evidence type="ECO:0000313" key="2">
    <source>
        <dbReference type="Proteomes" id="UP000326067"/>
    </source>
</evidence>
<reference evidence="1 2" key="1">
    <citation type="submission" date="2019-09" db="EMBL/GenBank/DDBJ databases">
        <authorList>
            <person name="Chandra G."/>
            <person name="Truman W A."/>
        </authorList>
    </citation>
    <scope>NUCLEOTIDE SEQUENCE [LARGE SCALE GENOMIC DNA]</scope>
    <source>
        <strain evidence="1">PS847</strain>
    </source>
</reference>